<name>A0A6P3APT5_9BURK</name>
<evidence type="ECO:0000313" key="2">
    <source>
        <dbReference type="EMBL" id="VWD48773.1"/>
    </source>
</evidence>
<sequence length="182" mass="19442">MKQVIQRCVCAGLIGVSAAVSAESVVLDGKFTSKVTARVVKPNKLIVTDDKGGWFEQGMEMQQLGGWDTPYDVQARLKVVSTSGKFQVRLDSPLTITHRSNPELVFRRPVVQLGPDGGVLKPIAVGQGTEFQNPAPPVAGTDSIGYYNLDVSAYPPAGDFKSTVGTYSGVLSMTFEPVIKAP</sequence>
<dbReference type="EMBL" id="CABVQT010000016">
    <property type="protein sequence ID" value="VWD48773.1"/>
    <property type="molecule type" value="Genomic_DNA"/>
</dbReference>
<reference evidence="2 3" key="1">
    <citation type="submission" date="2019-09" db="EMBL/GenBank/DDBJ databases">
        <authorList>
            <person name="Depoorter E."/>
        </authorList>
    </citation>
    <scope>NUCLEOTIDE SEQUENCE [LARGE SCALE GENOMIC DNA]</scope>
    <source>
        <strain evidence="2">R-71171</strain>
    </source>
</reference>
<protein>
    <recommendedName>
        <fullName evidence="4">Fimbrial assembly protein</fullName>
    </recommendedName>
</protein>
<proteinExistence type="predicted"/>
<dbReference type="AlphaFoldDB" id="A0A6P3APT5"/>
<organism evidence="2 3">
    <name type="scientific">Burkholderia contaminans</name>
    <dbReference type="NCBI Taxonomy" id="488447"/>
    <lineage>
        <taxon>Bacteria</taxon>
        <taxon>Pseudomonadati</taxon>
        <taxon>Pseudomonadota</taxon>
        <taxon>Betaproteobacteria</taxon>
        <taxon>Burkholderiales</taxon>
        <taxon>Burkholderiaceae</taxon>
        <taxon>Burkholderia</taxon>
        <taxon>Burkholderia cepacia complex</taxon>
    </lineage>
</organism>
<gene>
    <name evidence="2" type="ORF">BCO71171_05193</name>
</gene>
<keyword evidence="1" id="KW-0732">Signal</keyword>
<evidence type="ECO:0000313" key="3">
    <source>
        <dbReference type="Proteomes" id="UP000494182"/>
    </source>
</evidence>
<dbReference type="RefSeq" id="WP_089428515.1">
    <property type="nucleotide sequence ID" value="NZ_CABVQT010000016.1"/>
</dbReference>
<evidence type="ECO:0000256" key="1">
    <source>
        <dbReference type="SAM" id="SignalP"/>
    </source>
</evidence>
<evidence type="ECO:0008006" key="4">
    <source>
        <dbReference type="Google" id="ProtNLM"/>
    </source>
</evidence>
<feature type="chain" id="PRO_5027005209" description="Fimbrial assembly protein" evidence="1">
    <location>
        <begin position="23"/>
        <end position="182"/>
    </location>
</feature>
<accession>A0A6P3APT5</accession>
<feature type="signal peptide" evidence="1">
    <location>
        <begin position="1"/>
        <end position="22"/>
    </location>
</feature>
<dbReference type="Proteomes" id="UP000494182">
    <property type="component" value="Unassembled WGS sequence"/>
</dbReference>